<sequence length="40" mass="4509">MGCVYMKGNKKSFSDAVEKGINLQEQILKLCRDCYHGGLM</sequence>
<evidence type="ECO:0000313" key="1">
    <source>
        <dbReference type="EMBL" id="PRQ34899.1"/>
    </source>
</evidence>
<evidence type="ECO:0000313" key="2">
    <source>
        <dbReference type="Proteomes" id="UP000238479"/>
    </source>
</evidence>
<name>A0A2P6QL51_ROSCH</name>
<comment type="caution">
    <text evidence="1">The sequence shown here is derived from an EMBL/GenBank/DDBJ whole genome shotgun (WGS) entry which is preliminary data.</text>
</comment>
<dbReference type="Gramene" id="PRQ34899">
    <property type="protein sequence ID" value="PRQ34899"/>
    <property type="gene ID" value="RchiOBHm_Chr5g0074161"/>
</dbReference>
<dbReference type="EMBL" id="PDCK01000043">
    <property type="protein sequence ID" value="PRQ34899.1"/>
    <property type="molecule type" value="Genomic_DNA"/>
</dbReference>
<dbReference type="Proteomes" id="UP000238479">
    <property type="component" value="Chromosome 5"/>
</dbReference>
<accession>A0A2P6QL51</accession>
<dbReference type="AlphaFoldDB" id="A0A2P6QL51"/>
<reference evidence="1 2" key="1">
    <citation type="journal article" date="2018" name="Nat. Genet.">
        <title>The Rosa genome provides new insights in the design of modern roses.</title>
        <authorList>
            <person name="Bendahmane M."/>
        </authorList>
    </citation>
    <scope>NUCLEOTIDE SEQUENCE [LARGE SCALE GENOMIC DNA]</scope>
    <source>
        <strain evidence="2">cv. Old Blush</strain>
    </source>
</reference>
<keyword evidence="2" id="KW-1185">Reference proteome</keyword>
<organism evidence="1 2">
    <name type="scientific">Rosa chinensis</name>
    <name type="common">China rose</name>
    <dbReference type="NCBI Taxonomy" id="74649"/>
    <lineage>
        <taxon>Eukaryota</taxon>
        <taxon>Viridiplantae</taxon>
        <taxon>Streptophyta</taxon>
        <taxon>Embryophyta</taxon>
        <taxon>Tracheophyta</taxon>
        <taxon>Spermatophyta</taxon>
        <taxon>Magnoliopsida</taxon>
        <taxon>eudicotyledons</taxon>
        <taxon>Gunneridae</taxon>
        <taxon>Pentapetalae</taxon>
        <taxon>rosids</taxon>
        <taxon>fabids</taxon>
        <taxon>Rosales</taxon>
        <taxon>Rosaceae</taxon>
        <taxon>Rosoideae</taxon>
        <taxon>Rosoideae incertae sedis</taxon>
        <taxon>Rosa</taxon>
    </lineage>
</organism>
<protein>
    <submittedName>
        <fullName evidence="1">Uncharacterized protein</fullName>
    </submittedName>
</protein>
<gene>
    <name evidence="1" type="ORF">RchiOBHm_Chr5g0074161</name>
</gene>
<proteinExistence type="predicted"/>